<name>A0A8H6K9F2_9PEZI</name>
<reference evidence="1" key="1">
    <citation type="journal article" date="2020" name="Phytopathology">
        <title>Genome Sequence Resources of Colletotrichum truncatum, C. plurivorum, C. musicola, and C. sojae: Four Species Pathogenic to Soybean (Glycine max).</title>
        <authorList>
            <person name="Rogerio F."/>
            <person name="Boufleur T.R."/>
            <person name="Ciampi-Guillardi M."/>
            <person name="Sukno S.A."/>
            <person name="Thon M.R."/>
            <person name="Massola Junior N.S."/>
            <person name="Baroncelli R."/>
        </authorList>
    </citation>
    <scope>NUCLEOTIDE SEQUENCE</scope>
    <source>
        <strain evidence="1">LFN00145</strain>
    </source>
</reference>
<dbReference type="GO" id="GO:0034551">
    <property type="term" value="P:mitochondrial respiratory chain complex III assembly"/>
    <property type="evidence" value="ECO:0007669"/>
    <property type="project" value="TreeGrafter"/>
</dbReference>
<dbReference type="EMBL" id="WIGO01000141">
    <property type="protein sequence ID" value="KAF6827242.1"/>
    <property type="molecule type" value="Genomic_DNA"/>
</dbReference>
<proteinExistence type="predicted"/>
<dbReference type="PANTHER" id="PTHR28250">
    <property type="entry name" value="CYTOCHROME B PRE-MRNA-PROCESSING PROTEIN 6"/>
    <property type="match status" value="1"/>
</dbReference>
<dbReference type="Pfam" id="PF20180">
    <property type="entry name" value="UQCC2_CBP6"/>
    <property type="match status" value="1"/>
</dbReference>
<dbReference type="GO" id="GO:0043022">
    <property type="term" value="F:ribosome binding"/>
    <property type="evidence" value="ECO:0007669"/>
    <property type="project" value="InterPro"/>
</dbReference>
<comment type="caution">
    <text evidence="1">The sequence shown here is derived from an EMBL/GenBank/DDBJ whole genome shotgun (WGS) entry which is preliminary data.</text>
</comment>
<accession>A0A8H6K9F2</accession>
<dbReference type="InterPro" id="IPR037653">
    <property type="entry name" value="Cbp6"/>
</dbReference>
<dbReference type="GO" id="GO:0061671">
    <property type="term" value="C:Cbp3p-Cbp6 complex"/>
    <property type="evidence" value="ECO:0007669"/>
    <property type="project" value="InterPro"/>
</dbReference>
<keyword evidence="2" id="KW-1185">Reference proteome</keyword>
<dbReference type="Proteomes" id="UP000654918">
    <property type="component" value="Unassembled WGS sequence"/>
</dbReference>
<sequence length="119" mass="13817">MARSTSQAYKHFQRALSLWPKDNLRPEVQFAEFASRGLDTRFARAGAAVDEVKELKQANALYAMADDRFKRQFPLNGDLLRPKSQPTYFTDLLRELEEAPTRGWLQNMSKKLSGMFRFQ</sequence>
<gene>
    <name evidence="1" type="ORF">CPLU01_09205</name>
</gene>
<evidence type="ECO:0000313" key="1">
    <source>
        <dbReference type="EMBL" id="KAF6827242.1"/>
    </source>
</evidence>
<organism evidence="1 2">
    <name type="scientific">Colletotrichum plurivorum</name>
    <dbReference type="NCBI Taxonomy" id="2175906"/>
    <lineage>
        <taxon>Eukaryota</taxon>
        <taxon>Fungi</taxon>
        <taxon>Dikarya</taxon>
        <taxon>Ascomycota</taxon>
        <taxon>Pezizomycotina</taxon>
        <taxon>Sordariomycetes</taxon>
        <taxon>Hypocreomycetidae</taxon>
        <taxon>Glomerellales</taxon>
        <taxon>Glomerellaceae</taxon>
        <taxon>Colletotrichum</taxon>
        <taxon>Colletotrichum orchidearum species complex</taxon>
    </lineage>
</organism>
<evidence type="ECO:0000313" key="2">
    <source>
        <dbReference type="Proteomes" id="UP000654918"/>
    </source>
</evidence>
<dbReference type="PANTHER" id="PTHR28250:SF1">
    <property type="entry name" value="CYTOCHROME B PRE-MRNA-PROCESSING PROTEIN 6"/>
    <property type="match status" value="1"/>
</dbReference>
<protein>
    <submittedName>
        <fullName evidence="1">Uncharacterized protein</fullName>
    </submittedName>
</protein>
<dbReference type="AlphaFoldDB" id="A0A8H6K9F2"/>